<protein>
    <submittedName>
        <fullName evidence="1">Uncharacterized protein</fullName>
    </submittedName>
</protein>
<dbReference type="RefSeq" id="WP_134173638.1">
    <property type="nucleotide sequence ID" value="NZ_SODI01000001.1"/>
</dbReference>
<comment type="caution">
    <text evidence="1">The sequence shown here is derived from an EMBL/GenBank/DDBJ whole genome shotgun (WGS) entry which is preliminary data.</text>
</comment>
<dbReference type="Proteomes" id="UP000298218">
    <property type="component" value="Unassembled WGS sequence"/>
</dbReference>
<reference evidence="1 2" key="1">
    <citation type="submission" date="2019-03" db="EMBL/GenBank/DDBJ databases">
        <title>Genomics of glacier-inhabiting Cryobacterium strains.</title>
        <authorList>
            <person name="Liu Q."/>
            <person name="Xin Y.-H."/>
        </authorList>
    </citation>
    <scope>NUCLEOTIDE SEQUENCE [LARGE SCALE GENOMIC DNA]</scope>
    <source>
        <strain evidence="1 2">CGMCC 1.4292</strain>
    </source>
</reference>
<proteinExistence type="predicted"/>
<name>A0A4Y8KIZ9_9MICO</name>
<dbReference type="AlphaFoldDB" id="A0A4Y8KIZ9"/>
<organism evidence="1 2">
    <name type="scientific">Cryobacterium psychrophilum</name>
    <dbReference type="NCBI Taxonomy" id="41988"/>
    <lineage>
        <taxon>Bacteria</taxon>
        <taxon>Bacillati</taxon>
        <taxon>Actinomycetota</taxon>
        <taxon>Actinomycetes</taxon>
        <taxon>Micrococcales</taxon>
        <taxon>Microbacteriaceae</taxon>
        <taxon>Cryobacterium</taxon>
    </lineage>
</organism>
<sequence length="204" mass="22830">MSDITLARTLVPDRYASLPMLRLFLPLIDTNDRARRWSSYLEDGIELAGSTEWFELWNRHRESHGAVEPAPVPARGRLDPLTARALKDALMLRASPDTVLHCLCWEGYAAVPADPGGPTVHHFGHDFVRCDLTIRQMLHEATADRIPEFAHDDLGHFAWGTNLYPDSVIIAGAEPIYRALINDPRLDTVTIRKESDLLPVSSGD</sequence>
<evidence type="ECO:0000313" key="2">
    <source>
        <dbReference type="Proteomes" id="UP000298218"/>
    </source>
</evidence>
<gene>
    <name evidence="1" type="ORF">E3T53_14880</name>
</gene>
<dbReference type="EMBL" id="SOHQ01000042">
    <property type="protein sequence ID" value="TFD75761.1"/>
    <property type="molecule type" value="Genomic_DNA"/>
</dbReference>
<dbReference type="OrthoDB" id="5107273at2"/>
<accession>A0A4Y8KIZ9</accession>
<keyword evidence="2" id="KW-1185">Reference proteome</keyword>
<evidence type="ECO:0000313" key="1">
    <source>
        <dbReference type="EMBL" id="TFD75761.1"/>
    </source>
</evidence>